<keyword evidence="10" id="KW-1185">Reference proteome</keyword>
<dbReference type="GO" id="GO:0016020">
    <property type="term" value="C:membrane"/>
    <property type="evidence" value="ECO:0007669"/>
    <property type="project" value="UniProtKB-SubCell"/>
</dbReference>
<evidence type="ECO:0000256" key="7">
    <source>
        <dbReference type="RuleBase" id="RU363107"/>
    </source>
</evidence>
<dbReference type="GO" id="GO:0016192">
    <property type="term" value="P:vesicle-mediated transport"/>
    <property type="evidence" value="ECO:0007669"/>
    <property type="project" value="TreeGrafter"/>
</dbReference>
<reference evidence="10" key="1">
    <citation type="journal article" date="2019" name="Gigascience">
        <title>De novo genome assembly of the endangered Acer yangbiense, a plant species with extremely small populations endemic to Yunnan Province, China.</title>
        <authorList>
            <person name="Yang J."/>
            <person name="Wariss H.M."/>
            <person name="Tao L."/>
            <person name="Zhang R."/>
            <person name="Yun Q."/>
            <person name="Hollingsworth P."/>
            <person name="Dao Z."/>
            <person name="Luo G."/>
            <person name="Guo H."/>
            <person name="Ma Y."/>
            <person name="Sun W."/>
        </authorList>
    </citation>
    <scope>NUCLEOTIDE SEQUENCE [LARGE SCALE GENOMIC DNA]</scope>
    <source>
        <strain evidence="10">cv. Malutang</strain>
    </source>
</reference>
<feature type="region of interest" description="Disordered" evidence="8">
    <location>
        <begin position="1"/>
        <end position="20"/>
    </location>
</feature>
<dbReference type="Proteomes" id="UP000323000">
    <property type="component" value="Chromosome 3"/>
</dbReference>
<evidence type="ECO:0000256" key="5">
    <source>
        <dbReference type="ARBA" id="ARBA00022989"/>
    </source>
</evidence>
<dbReference type="AlphaFoldDB" id="A0A5C7I8R1"/>
<evidence type="ECO:0000256" key="4">
    <source>
        <dbReference type="ARBA" id="ARBA00022692"/>
    </source>
</evidence>
<keyword evidence="6 7" id="KW-0472">Membrane</keyword>
<keyword evidence="4 7" id="KW-0812">Transmembrane</keyword>
<comment type="function">
    <text evidence="1 7">May be involved in both secretory and endocytic intracellular trafficking in the endosomal/prevacuolar compartments.</text>
</comment>
<evidence type="ECO:0000313" key="10">
    <source>
        <dbReference type="Proteomes" id="UP000323000"/>
    </source>
</evidence>
<dbReference type="Pfam" id="PF03208">
    <property type="entry name" value="PRA1"/>
    <property type="match status" value="1"/>
</dbReference>
<gene>
    <name evidence="9" type="ORF">EZV62_007248</name>
</gene>
<protein>
    <recommendedName>
        <fullName evidence="7">PRA1 family protein</fullName>
    </recommendedName>
</protein>
<accession>A0A5C7I8R1</accession>
<sequence>MSLKPPSGYGSTTVTSAAPSTTTANTSLSFFTRAETLTATRRPWKELLEFSNFSCPISYNDAMSRARQNANYFRVNYAMVVLFILFASLLWHPVSMIVFIVVFVAWLFFYFARDNPVVVFNQVLDDRLVLGGLALVTVLALVFTHVGLNVLVALLVGVIVVGVHASFRRTEDLFLDEEGAAEGGLVSVVGSRPVKLTGYTRI</sequence>
<keyword evidence="5 7" id="KW-1133">Transmembrane helix</keyword>
<feature type="compositionally biased region" description="Low complexity" evidence="8">
    <location>
        <begin position="11"/>
        <end position="20"/>
    </location>
</feature>
<comment type="similarity">
    <text evidence="3 7">Belongs to the PRA1 family.</text>
</comment>
<evidence type="ECO:0000256" key="2">
    <source>
        <dbReference type="ARBA" id="ARBA00004127"/>
    </source>
</evidence>
<organism evidence="9 10">
    <name type="scientific">Acer yangbiense</name>
    <dbReference type="NCBI Taxonomy" id="1000413"/>
    <lineage>
        <taxon>Eukaryota</taxon>
        <taxon>Viridiplantae</taxon>
        <taxon>Streptophyta</taxon>
        <taxon>Embryophyta</taxon>
        <taxon>Tracheophyta</taxon>
        <taxon>Spermatophyta</taxon>
        <taxon>Magnoliopsida</taxon>
        <taxon>eudicotyledons</taxon>
        <taxon>Gunneridae</taxon>
        <taxon>Pentapetalae</taxon>
        <taxon>rosids</taxon>
        <taxon>malvids</taxon>
        <taxon>Sapindales</taxon>
        <taxon>Sapindaceae</taxon>
        <taxon>Hippocastanoideae</taxon>
        <taxon>Acereae</taxon>
        <taxon>Acer</taxon>
    </lineage>
</organism>
<evidence type="ECO:0000313" key="9">
    <source>
        <dbReference type="EMBL" id="TXG65973.1"/>
    </source>
</evidence>
<evidence type="ECO:0000256" key="1">
    <source>
        <dbReference type="ARBA" id="ARBA00002501"/>
    </source>
</evidence>
<evidence type="ECO:0000256" key="3">
    <source>
        <dbReference type="ARBA" id="ARBA00006483"/>
    </source>
</evidence>
<feature type="transmembrane region" description="Helical" evidence="7">
    <location>
        <begin position="128"/>
        <end position="161"/>
    </location>
</feature>
<dbReference type="PANTHER" id="PTHR19317">
    <property type="entry name" value="PRENYLATED RAB ACCEPTOR 1-RELATED"/>
    <property type="match status" value="1"/>
</dbReference>
<proteinExistence type="inferred from homology"/>
<feature type="transmembrane region" description="Helical" evidence="7">
    <location>
        <begin position="75"/>
        <end position="108"/>
    </location>
</feature>
<dbReference type="GO" id="GO:0005794">
    <property type="term" value="C:Golgi apparatus"/>
    <property type="evidence" value="ECO:0007669"/>
    <property type="project" value="TreeGrafter"/>
</dbReference>
<comment type="caution">
    <text evidence="9">The sequence shown here is derived from an EMBL/GenBank/DDBJ whole genome shotgun (WGS) entry which is preliminary data.</text>
</comment>
<name>A0A5C7I8R1_9ROSI</name>
<dbReference type="InterPro" id="IPR004895">
    <property type="entry name" value="Prenylated_rab_accept_PRA1"/>
</dbReference>
<dbReference type="GO" id="GO:0005783">
    <property type="term" value="C:endoplasmic reticulum"/>
    <property type="evidence" value="ECO:0007669"/>
    <property type="project" value="TreeGrafter"/>
</dbReference>
<keyword evidence="7" id="KW-0813">Transport</keyword>
<evidence type="ECO:0000256" key="8">
    <source>
        <dbReference type="SAM" id="MobiDB-lite"/>
    </source>
</evidence>
<evidence type="ECO:0000256" key="6">
    <source>
        <dbReference type="ARBA" id="ARBA00023136"/>
    </source>
</evidence>
<dbReference type="EMBL" id="VAHF01000003">
    <property type="protein sequence ID" value="TXG65973.1"/>
    <property type="molecule type" value="Genomic_DNA"/>
</dbReference>
<comment type="subcellular location">
    <subcellularLocation>
        <location evidence="2">Endomembrane system</location>
        <topology evidence="2">Multi-pass membrane protein</topology>
    </subcellularLocation>
    <subcellularLocation>
        <location evidence="7">Membrane</location>
        <topology evidence="7">Multi-pass membrane protein</topology>
    </subcellularLocation>
</comment>
<dbReference type="OrthoDB" id="63113at2759"/>
<dbReference type="PANTHER" id="PTHR19317:SF16">
    <property type="entry name" value="PRA1 FAMILY PROTEIN E"/>
    <property type="match status" value="1"/>
</dbReference>